<gene>
    <name evidence="6" type="ORF">SAMN06265353_1728</name>
</gene>
<dbReference type="Gene3D" id="3.40.630.30">
    <property type="match status" value="1"/>
</dbReference>
<keyword evidence="2" id="KW-0963">Cytoplasm</keyword>
<dbReference type="NCBIfam" id="TIGR01575">
    <property type="entry name" value="rimI"/>
    <property type="match status" value="1"/>
</dbReference>
<evidence type="ECO:0000313" key="7">
    <source>
        <dbReference type="Proteomes" id="UP000218627"/>
    </source>
</evidence>
<evidence type="ECO:0000256" key="4">
    <source>
        <dbReference type="ARBA" id="ARBA00023315"/>
    </source>
</evidence>
<dbReference type="InterPro" id="IPR000182">
    <property type="entry name" value="GNAT_dom"/>
</dbReference>
<dbReference type="PANTHER" id="PTHR43420:SF44">
    <property type="entry name" value="ACETYLTRANSFERASE YPEA"/>
    <property type="match status" value="1"/>
</dbReference>
<keyword evidence="4" id="KW-0012">Acyltransferase</keyword>
<dbReference type="EMBL" id="OBEN01000016">
    <property type="protein sequence ID" value="SNZ16865.1"/>
    <property type="molecule type" value="Genomic_DNA"/>
</dbReference>
<keyword evidence="7" id="KW-1185">Reference proteome</keyword>
<dbReference type="PANTHER" id="PTHR43420">
    <property type="entry name" value="ACETYLTRANSFERASE"/>
    <property type="match status" value="1"/>
</dbReference>
<dbReference type="Proteomes" id="UP000218627">
    <property type="component" value="Unassembled WGS sequence"/>
</dbReference>
<comment type="similarity">
    <text evidence="1">Belongs to the acetyltransferase family. RimI subfamily.</text>
</comment>
<dbReference type="RefSeq" id="WP_096603522.1">
    <property type="nucleotide sequence ID" value="NZ_OBEN01000016.1"/>
</dbReference>
<keyword evidence="3 6" id="KW-0808">Transferase</keyword>
<dbReference type="GO" id="GO:0008080">
    <property type="term" value="F:N-acetyltransferase activity"/>
    <property type="evidence" value="ECO:0007669"/>
    <property type="project" value="InterPro"/>
</dbReference>
<organism evidence="6 7">
    <name type="scientific">Hydrogenobacter hydrogenophilus</name>
    <dbReference type="NCBI Taxonomy" id="35835"/>
    <lineage>
        <taxon>Bacteria</taxon>
        <taxon>Pseudomonadati</taxon>
        <taxon>Aquificota</taxon>
        <taxon>Aquificia</taxon>
        <taxon>Aquificales</taxon>
        <taxon>Aquificaceae</taxon>
        <taxon>Hydrogenobacter</taxon>
    </lineage>
</organism>
<proteinExistence type="inferred from homology"/>
<evidence type="ECO:0000256" key="1">
    <source>
        <dbReference type="ARBA" id="ARBA00005395"/>
    </source>
</evidence>
<reference evidence="7" key="1">
    <citation type="submission" date="2017-09" db="EMBL/GenBank/DDBJ databases">
        <authorList>
            <person name="Varghese N."/>
            <person name="Submissions S."/>
        </authorList>
    </citation>
    <scope>NUCLEOTIDE SEQUENCE [LARGE SCALE GENOMIC DNA]</scope>
    <source>
        <strain evidence="7">DSM 2913</strain>
    </source>
</reference>
<protein>
    <submittedName>
        <fullName evidence="6">Ribosomal-protein-alanine N-acetyltransferase</fullName>
    </submittedName>
</protein>
<dbReference type="Pfam" id="PF00583">
    <property type="entry name" value="Acetyltransf_1"/>
    <property type="match status" value="1"/>
</dbReference>
<sequence>MRIPKIRPMTIQDLPSVLEINRENFTSDAWSKSAFEREFQLEYSHKYVLELGGEVIGYFVVWVIHDTANLMNFAIKKNYWGMGYGKMLLSFLVENFKDKVSHIALDVRKSNVRAIRLYRSLGFQIVSERPRYYSDGENAYQMILHVKEFLPERAPTSGETPSPV</sequence>
<dbReference type="PROSITE" id="PS51186">
    <property type="entry name" value="GNAT"/>
    <property type="match status" value="1"/>
</dbReference>
<dbReference type="AlphaFoldDB" id="A0A285P573"/>
<evidence type="ECO:0000259" key="5">
    <source>
        <dbReference type="PROSITE" id="PS51186"/>
    </source>
</evidence>
<evidence type="ECO:0000256" key="3">
    <source>
        <dbReference type="ARBA" id="ARBA00022679"/>
    </source>
</evidence>
<dbReference type="SUPFAM" id="SSF55729">
    <property type="entry name" value="Acyl-CoA N-acyltransferases (Nat)"/>
    <property type="match status" value="1"/>
</dbReference>
<evidence type="ECO:0000256" key="2">
    <source>
        <dbReference type="ARBA" id="ARBA00022490"/>
    </source>
</evidence>
<feature type="domain" description="N-acetyltransferase" evidence="5">
    <location>
        <begin position="4"/>
        <end position="147"/>
    </location>
</feature>
<accession>A0A285P573</accession>
<dbReference type="CDD" id="cd04301">
    <property type="entry name" value="NAT_SF"/>
    <property type="match status" value="1"/>
</dbReference>
<dbReference type="InterPro" id="IPR050680">
    <property type="entry name" value="YpeA/RimI_acetyltransf"/>
</dbReference>
<dbReference type="InterPro" id="IPR016181">
    <property type="entry name" value="Acyl_CoA_acyltransferase"/>
</dbReference>
<dbReference type="OrthoDB" id="9794566at2"/>
<name>A0A285P573_9AQUI</name>
<dbReference type="InterPro" id="IPR006464">
    <property type="entry name" value="AcTrfase_RimI/Ard1"/>
</dbReference>
<evidence type="ECO:0000313" key="6">
    <source>
        <dbReference type="EMBL" id="SNZ16865.1"/>
    </source>
</evidence>